<dbReference type="OrthoDB" id="10265389at2759"/>
<feature type="compositionally biased region" description="Polar residues" evidence="1">
    <location>
        <begin position="221"/>
        <end position="232"/>
    </location>
</feature>
<dbReference type="AlphaFoldDB" id="A0A4C1XDV0"/>
<proteinExistence type="predicted"/>
<keyword evidence="2" id="KW-1133">Transmembrane helix</keyword>
<accession>A0A4C1XDV0</accession>
<keyword evidence="2" id="KW-0812">Transmembrane</keyword>
<evidence type="ECO:0000313" key="3">
    <source>
        <dbReference type="EMBL" id="GBP61152.1"/>
    </source>
</evidence>
<feature type="transmembrane region" description="Helical" evidence="2">
    <location>
        <begin position="109"/>
        <end position="130"/>
    </location>
</feature>
<dbReference type="Proteomes" id="UP000299102">
    <property type="component" value="Unassembled WGS sequence"/>
</dbReference>
<evidence type="ECO:0000256" key="1">
    <source>
        <dbReference type="SAM" id="MobiDB-lite"/>
    </source>
</evidence>
<keyword evidence="4" id="KW-1185">Reference proteome</keyword>
<protein>
    <submittedName>
        <fullName evidence="3">Uncharacterized protein</fullName>
    </submittedName>
</protein>
<name>A0A4C1XDV0_EUMVA</name>
<gene>
    <name evidence="3" type="ORF">EVAR_46804_1</name>
</gene>
<keyword evidence="2" id="KW-0472">Membrane</keyword>
<dbReference type="InterPro" id="IPR052728">
    <property type="entry name" value="O2_lipid_transport_reg"/>
</dbReference>
<sequence length="265" mass="30194">MTTRLLDEEYYRLPALFEVQDYVKCLSQRDNAFCAGAFELSSPGPLRLYDVLEGCVSGPKTNCPVKHNLKESFEECINKSMFEEYGLHADLMHFDFCRRSGQKSKTDDLVIAFSVYLSIVVVLNIIGTAYDWMLKKSNSNIKGNRWLMAFSLFDNWERLTSTFRNKDTQFQNLSCFNGIKTLLMLIAHLVHVPIMTCLSLPTNARGFEEVSRSPRRYSGDDNMTNSDTTTAGQRRRPSRFSQGLRNPCGVYSGSFITLTKRGFAC</sequence>
<evidence type="ECO:0000313" key="4">
    <source>
        <dbReference type="Proteomes" id="UP000299102"/>
    </source>
</evidence>
<feature type="region of interest" description="Disordered" evidence="1">
    <location>
        <begin position="211"/>
        <end position="243"/>
    </location>
</feature>
<comment type="caution">
    <text evidence="3">The sequence shown here is derived from an EMBL/GenBank/DDBJ whole genome shotgun (WGS) entry which is preliminary data.</text>
</comment>
<dbReference type="EMBL" id="BGZK01000805">
    <property type="protein sequence ID" value="GBP61152.1"/>
    <property type="molecule type" value="Genomic_DNA"/>
</dbReference>
<dbReference type="PANTHER" id="PTHR11161:SF22">
    <property type="entry name" value="ACYLTRANSFERASE 3 DOMAIN-CONTAINING PROTEIN-RELATED"/>
    <property type="match status" value="1"/>
</dbReference>
<evidence type="ECO:0000256" key="2">
    <source>
        <dbReference type="SAM" id="Phobius"/>
    </source>
</evidence>
<organism evidence="3 4">
    <name type="scientific">Eumeta variegata</name>
    <name type="common">Bagworm moth</name>
    <name type="synonym">Eumeta japonica</name>
    <dbReference type="NCBI Taxonomy" id="151549"/>
    <lineage>
        <taxon>Eukaryota</taxon>
        <taxon>Metazoa</taxon>
        <taxon>Ecdysozoa</taxon>
        <taxon>Arthropoda</taxon>
        <taxon>Hexapoda</taxon>
        <taxon>Insecta</taxon>
        <taxon>Pterygota</taxon>
        <taxon>Neoptera</taxon>
        <taxon>Endopterygota</taxon>
        <taxon>Lepidoptera</taxon>
        <taxon>Glossata</taxon>
        <taxon>Ditrysia</taxon>
        <taxon>Tineoidea</taxon>
        <taxon>Psychidae</taxon>
        <taxon>Oiketicinae</taxon>
        <taxon>Eumeta</taxon>
    </lineage>
</organism>
<dbReference type="PANTHER" id="PTHR11161">
    <property type="entry name" value="O-ACYLTRANSFERASE"/>
    <property type="match status" value="1"/>
</dbReference>
<reference evidence="3 4" key="1">
    <citation type="journal article" date="2019" name="Commun. Biol.">
        <title>The bagworm genome reveals a unique fibroin gene that provides high tensile strength.</title>
        <authorList>
            <person name="Kono N."/>
            <person name="Nakamura H."/>
            <person name="Ohtoshi R."/>
            <person name="Tomita M."/>
            <person name="Numata K."/>
            <person name="Arakawa K."/>
        </authorList>
    </citation>
    <scope>NUCLEOTIDE SEQUENCE [LARGE SCALE GENOMIC DNA]</scope>
</reference>